<gene>
    <name evidence="2" type="ORF">NDU88_000962</name>
</gene>
<feature type="compositionally biased region" description="Basic and acidic residues" evidence="1">
    <location>
        <begin position="1"/>
        <end position="10"/>
    </location>
</feature>
<dbReference type="AlphaFoldDB" id="A0AAV7V9W2"/>
<accession>A0AAV7V9W2</accession>
<dbReference type="EMBL" id="JANPWB010000003">
    <property type="protein sequence ID" value="KAJ1197100.1"/>
    <property type="molecule type" value="Genomic_DNA"/>
</dbReference>
<comment type="caution">
    <text evidence="2">The sequence shown here is derived from an EMBL/GenBank/DDBJ whole genome shotgun (WGS) entry which is preliminary data.</text>
</comment>
<organism evidence="2 3">
    <name type="scientific">Pleurodeles waltl</name>
    <name type="common">Iberian ribbed newt</name>
    <dbReference type="NCBI Taxonomy" id="8319"/>
    <lineage>
        <taxon>Eukaryota</taxon>
        <taxon>Metazoa</taxon>
        <taxon>Chordata</taxon>
        <taxon>Craniata</taxon>
        <taxon>Vertebrata</taxon>
        <taxon>Euteleostomi</taxon>
        <taxon>Amphibia</taxon>
        <taxon>Batrachia</taxon>
        <taxon>Caudata</taxon>
        <taxon>Salamandroidea</taxon>
        <taxon>Salamandridae</taxon>
        <taxon>Pleurodelinae</taxon>
        <taxon>Pleurodeles</taxon>
    </lineage>
</organism>
<proteinExistence type="predicted"/>
<evidence type="ECO:0000256" key="1">
    <source>
        <dbReference type="SAM" id="MobiDB-lite"/>
    </source>
</evidence>
<dbReference type="Proteomes" id="UP001066276">
    <property type="component" value="Chromosome 2_1"/>
</dbReference>
<protein>
    <submittedName>
        <fullName evidence="2">Uncharacterized protein</fullName>
    </submittedName>
</protein>
<evidence type="ECO:0000313" key="2">
    <source>
        <dbReference type="EMBL" id="KAJ1197100.1"/>
    </source>
</evidence>
<sequence length="162" mass="17566">MKIARERASAESRPWWGTRATAGKPRDISVALTATHPLPPSASGVLFTGFQRPPPHVADALARSSEQSAVRGLPTPRVRRAASLQRAERCSGPPDPTCETRCLAPVSRALFGASRPHVSDALLRSHEQSVLSFFFFFYAIAAPRGSQHTGGAWSGLHFQLLR</sequence>
<reference evidence="2" key="1">
    <citation type="journal article" date="2022" name="bioRxiv">
        <title>Sequencing and chromosome-scale assembly of the giantPleurodeles waltlgenome.</title>
        <authorList>
            <person name="Brown T."/>
            <person name="Elewa A."/>
            <person name="Iarovenko S."/>
            <person name="Subramanian E."/>
            <person name="Araus A.J."/>
            <person name="Petzold A."/>
            <person name="Susuki M."/>
            <person name="Suzuki K.-i.T."/>
            <person name="Hayashi T."/>
            <person name="Toyoda A."/>
            <person name="Oliveira C."/>
            <person name="Osipova E."/>
            <person name="Leigh N.D."/>
            <person name="Simon A."/>
            <person name="Yun M.H."/>
        </authorList>
    </citation>
    <scope>NUCLEOTIDE SEQUENCE</scope>
    <source>
        <strain evidence="2">20211129_DDA</strain>
        <tissue evidence="2">Liver</tissue>
    </source>
</reference>
<feature type="region of interest" description="Disordered" evidence="1">
    <location>
        <begin position="1"/>
        <end position="24"/>
    </location>
</feature>
<name>A0AAV7V9W2_PLEWA</name>
<evidence type="ECO:0000313" key="3">
    <source>
        <dbReference type="Proteomes" id="UP001066276"/>
    </source>
</evidence>
<keyword evidence="3" id="KW-1185">Reference proteome</keyword>